<dbReference type="EMBL" id="AP018216">
    <property type="protein sequence ID" value="BAY68442.1"/>
    <property type="molecule type" value="Genomic_DNA"/>
</dbReference>
<organism evidence="1 2">
    <name type="scientific">Trichormus variabilis NIES-23</name>
    <dbReference type="NCBI Taxonomy" id="1973479"/>
    <lineage>
        <taxon>Bacteria</taxon>
        <taxon>Bacillati</taxon>
        <taxon>Cyanobacteriota</taxon>
        <taxon>Cyanophyceae</taxon>
        <taxon>Nostocales</taxon>
        <taxon>Nostocaceae</taxon>
        <taxon>Trichormus</taxon>
    </lineage>
</organism>
<evidence type="ECO:0000313" key="2">
    <source>
        <dbReference type="Proteomes" id="UP000217507"/>
    </source>
</evidence>
<evidence type="ECO:0000313" key="1">
    <source>
        <dbReference type="EMBL" id="BAY68442.1"/>
    </source>
</evidence>
<gene>
    <name evidence="1" type="ORF">NIES23_12280</name>
</gene>
<accession>A0A1Z4KHK0</accession>
<name>A0A1Z4KHK0_ANAVA</name>
<reference evidence="1 2" key="1">
    <citation type="submission" date="2017-06" db="EMBL/GenBank/DDBJ databases">
        <title>Genome sequencing of cyanobaciteial culture collection at National Institute for Environmental Studies (NIES).</title>
        <authorList>
            <person name="Hirose Y."/>
            <person name="Shimura Y."/>
            <person name="Fujisawa T."/>
            <person name="Nakamura Y."/>
            <person name="Kawachi M."/>
        </authorList>
    </citation>
    <scope>NUCLEOTIDE SEQUENCE [LARGE SCALE GENOMIC DNA]</scope>
    <source>
        <strain evidence="1 2">NIES-23</strain>
    </source>
</reference>
<protein>
    <submittedName>
        <fullName evidence="1">Uncharacterized protein</fullName>
    </submittedName>
</protein>
<sequence length="41" mass="4661">MKLKRNYTDINLALKIRLINSNDVALLSNNSARIFTSIKTP</sequence>
<dbReference type="Proteomes" id="UP000217507">
    <property type="component" value="Chromosome"/>
</dbReference>
<dbReference type="AlphaFoldDB" id="A0A1Z4KHK0"/>
<proteinExistence type="predicted"/>